<feature type="region of interest" description="Disordered" evidence="1">
    <location>
        <begin position="806"/>
        <end position="826"/>
    </location>
</feature>
<feature type="region of interest" description="Disordered" evidence="1">
    <location>
        <begin position="594"/>
        <end position="639"/>
    </location>
</feature>
<dbReference type="GO" id="GO:0005085">
    <property type="term" value="F:guanyl-nucleotide exchange factor activity"/>
    <property type="evidence" value="ECO:0007669"/>
    <property type="project" value="InterPro"/>
</dbReference>
<dbReference type="InterPro" id="IPR053086">
    <property type="entry name" value="RhoGEF_domain"/>
</dbReference>
<evidence type="ECO:0000259" key="2">
    <source>
        <dbReference type="PROSITE" id="PS50010"/>
    </source>
</evidence>
<dbReference type="SUPFAM" id="SSF48065">
    <property type="entry name" value="DBL homology domain (DH-domain)"/>
    <property type="match status" value="1"/>
</dbReference>
<feature type="compositionally biased region" description="Polar residues" evidence="1">
    <location>
        <begin position="1147"/>
        <end position="1174"/>
    </location>
</feature>
<dbReference type="Gene3D" id="1.20.900.10">
    <property type="entry name" value="Dbl homology (DH) domain"/>
    <property type="match status" value="1"/>
</dbReference>
<comment type="caution">
    <text evidence="3">The sequence shown here is derived from an EMBL/GenBank/DDBJ whole genome shotgun (WGS) entry which is preliminary data.</text>
</comment>
<dbReference type="Proteomes" id="UP000612746">
    <property type="component" value="Unassembled WGS sequence"/>
</dbReference>
<dbReference type="PANTHER" id="PTHR45834:SF3">
    <property type="entry name" value="RHO GUANINE NUCLEOTIDE EXCHANGE FACTOR 3, ISOFORM L"/>
    <property type="match status" value="1"/>
</dbReference>
<reference evidence="3" key="1">
    <citation type="submission" date="2020-12" db="EMBL/GenBank/DDBJ databases">
        <title>Metabolic potential, ecology and presence of endohyphal bacteria is reflected in genomic diversity of Mucoromycotina.</title>
        <authorList>
            <person name="Muszewska A."/>
            <person name="Okrasinska A."/>
            <person name="Steczkiewicz K."/>
            <person name="Drgas O."/>
            <person name="Orlowska M."/>
            <person name="Perlinska-Lenart U."/>
            <person name="Aleksandrzak-Piekarczyk T."/>
            <person name="Szatraj K."/>
            <person name="Zielenkiewicz U."/>
            <person name="Pilsyk S."/>
            <person name="Malc E."/>
            <person name="Mieczkowski P."/>
            <person name="Kruszewska J.S."/>
            <person name="Biernat P."/>
            <person name="Pawlowska J."/>
        </authorList>
    </citation>
    <scope>NUCLEOTIDE SEQUENCE</scope>
    <source>
        <strain evidence="3">WA0000051536</strain>
    </source>
</reference>
<dbReference type="EMBL" id="JAEPRA010000005">
    <property type="protein sequence ID" value="KAG2185252.1"/>
    <property type="molecule type" value="Genomic_DNA"/>
</dbReference>
<name>A0A8H7Q3G3_9FUNG</name>
<dbReference type="InterPro" id="IPR000219">
    <property type="entry name" value="DH_dom"/>
</dbReference>
<dbReference type="PANTHER" id="PTHR45834">
    <property type="entry name" value="RHO GUANINE NUCLEOTIDE EXCHANGE FACTOR 9-RELATED"/>
    <property type="match status" value="1"/>
</dbReference>
<protein>
    <recommendedName>
        <fullName evidence="2">DH domain-containing protein</fullName>
    </recommendedName>
</protein>
<proteinExistence type="predicted"/>
<feature type="compositionally biased region" description="Polar residues" evidence="1">
    <location>
        <begin position="913"/>
        <end position="923"/>
    </location>
</feature>
<dbReference type="Gene3D" id="2.30.29.30">
    <property type="entry name" value="Pleckstrin-homology domain (PH domain)/Phosphotyrosine-binding domain (PTB)"/>
    <property type="match status" value="1"/>
</dbReference>
<feature type="region of interest" description="Disordered" evidence="1">
    <location>
        <begin position="868"/>
        <end position="896"/>
    </location>
</feature>
<feature type="compositionally biased region" description="Polar residues" evidence="1">
    <location>
        <begin position="941"/>
        <end position="951"/>
    </location>
</feature>
<dbReference type="CDD" id="cd00160">
    <property type="entry name" value="RhoGEF"/>
    <property type="match status" value="1"/>
</dbReference>
<feature type="region of interest" description="Disordered" evidence="1">
    <location>
        <begin position="1090"/>
        <end position="1174"/>
    </location>
</feature>
<dbReference type="InterPro" id="IPR001849">
    <property type="entry name" value="PH_domain"/>
</dbReference>
<feature type="domain" description="DH" evidence="2">
    <location>
        <begin position="196"/>
        <end position="392"/>
    </location>
</feature>
<feature type="compositionally biased region" description="Polar residues" evidence="1">
    <location>
        <begin position="1100"/>
        <end position="1117"/>
    </location>
</feature>
<evidence type="ECO:0000256" key="1">
    <source>
        <dbReference type="SAM" id="MobiDB-lite"/>
    </source>
</evidence>
<keyword evidence="4" id="KW-1185">Reference proteome</keyword>
<feature type="compositionally biased region" description="Basic and acidic residues" evidence="1">
    <location>
        <begin position="1118"/>
        <end position="1132"/>
    </location>
</feature>
<evidence type="ECO:0000313" key="4">
    <source>
        <dbReference type="Proteomes" id="UP000612746"/>
    </source>
</evidence>
<dbReference type="InterPro" id="IPR011993">
    <property type="entry name" value="PH-like_dom_sf"/>
</dbReference>
<feature type="compositionally biased region" description="Polar residues" evidence="1">
    <location>
        <begin position="868"/>
        <end position="885"/>
    </location>
</feature>
<sequence>MTNPISPVSTPGSIVASSIATSDHLPFATSHIRNSTSEEVILHTEHSAISIDEFSRMTIDEHKAAFNTLDTLETTSSTEQRSLDDDRLELISQQSMETTNYCAIPGREVSSRPPSLNEYSTSYMSTCSEDMSGRDIDQSDKKENESIVLIVSRSSLEQPPGTPLLSYSFDKALPEIVEIEPKKTQVDLTEARKSMRGRHALQELMETERAFVKDLRILVKTCLEPLEEISWIPTEHKKLLIRNGQAILEFQTKFLDALEEAYNTEPYTHDRVAYGGDLRAIARCFSQLGKGFSVYTDYCIQHDSAMKLYKEYFSRIEFISYLRKCSSEKSEEKANSRLQFDDYLIKPVQRICRYQLLLKEINKFTVKGSVEDEELMKAIKTMDEVVGNINQEKEKQDVAAKTDLFISRLEDHWKLNKRFVRPLGSFIISGALEMMYLTEGSKVKYLGCAVFNTYMIIIRTKKLNQYEPKYWFPLRLFELTDLEEGQGNLMYAWILHYDRHWFEFSATCQQEKTVWLKAIREAIDHSRAQHEARIAHSNENGGTAEELLVSSLEDSVPSTPKLRSATSFASLSDSTIHTADTLLADVSASLKSPVYHPDSNKGHHYSPSYTEPEPSTSTESSRSSQYSVEQSPSSSRLLNRYSHSALDQIYSRDQRYSYHTSIPPQLLHNASHSQSIYNHRHTSSIDLKDLFQPSGVKEKMHQFKSSHFHAQRMTVDQKLQDVSTDNFLAARAWSVRDRDSFDGSKRRSGIHKTVSMMSFPKNNEYVAFDENAPEGHSPNEAVSYPAHQSIGGMVINAVKRKASLPDHRRSRSIYADAQDSNKPKSAGLIEEKHYSYIQRQRSISLKSINNEHRMTRLSGSFIFPSFNSTTQTRKSYSGPESSSSLDGREAMSPSMQSNGLLGKFVGKFSNFGTTAKGRNSDQWSKADDRQHGSTEVPPHQPQITISVNRRNSVKASLSSPLKNSHMADHSSDAIASEIISSVPRSYSTFSAFHKNVYSESALPPTPNDHKQHRAESKVDFSVIKPVSITETTQMEKEKKMHTLRKFKDIASPRIKSGALMLLAKRNNMQSQKSPPKDADMISFRKGWLKKTTNNRKDSSENGSNESSPIHISPQTTDVADKSRVGIPKDEVSGTHGYAEGSPKHSTNDGNDSNDSFVSCNSSNPLNDTNVTTRSLSKVEMLLSIDTSRDRAHQTRR</sequence>
<dbReference type="AlphaFoldDB" id="A0A8H7Q3G3"/>
<feature type="compositionally biased region" description="Low complexity" evidence="1">
    <location>
        <begin position="605"/>
        <end position="636"/>
    </location>
</feature>
<dbReference type="GO" id="GO:0005829">
    <property type="term" value="C:cytosol"/>
    <property type="evidence" value="ECO:0007669"/>
    <property type="project" value="TreeGrafter"/>
</dbReference>
<accession>A0A8H7Q3G3</accession>
<gene>
    <name evidence="3" type="ORF">INT44_002042</name>
</gene>
<organism evidence="3 4">
    <name type="scientific">Umbelopsis vinacea</name>
    <dbReference type="NCBI Taxonomy" id="44442"/>
    <lineage>
        <taxon>Eukaryota</taxon>
        <taxon>Fungi</taxon>
        <taxon>Fungi incertae sedis</taxon>
        <taxon>Mucoromycota</taxon>
        <taxon>Mucoromycotina</taxon>
        <taxon>Umbelopsidomycetes</taxon>
        <taxon>Umbelopsidales</taxon>
        <taxon>Umbelopsidaceae</taxon>
        <taxon>Umbelopsis</taxon>
    </lineage>
</organism>
<dbReference type="Pfam" id="PF00621">
    <property type="entry name" value="RhoGEF"/>
    <property type="match status" value="1"/>
</dbReference>
<dbReference type="OrthoDB" id="1716625at2759"/>
<dbReference type="SMART" id="SM00233">
    <property type="entry name" value="PH"/>
    <property type="match status" value="1"/>
</dbReference>
<dbReference type="PROSITE" id="PS50010">
    <property type="entry name" value="DH_2"/>
    <property type="match status" value="1"/>
</dbReference>
<dbReference type="SUPFAM" id="SSF50729">
    <property type="entry name" value="PH domain-like"/>
    <property type="match status" value="1"/>
</dbReference>
<feature type="region of interest" description="Disordered" evidence="1">
    <location>
        <begin position="913"/>
        <end position="951"/>
    </location>
</feature>
<evidence type="ECO:0000313" key="3">
    <source>
        <dbReference type="EMBL" id="KAG2185252.1"/>
    </source>
</evidence>
<dbReference type="InterPro" id="IPR035899">
    <property type="entry name" value="DBL_dom_sf"/>
</dbReference>
<dbReference type="SMART" id="SM00325">
    <property type="entry name" value="RhoGEF"/>
    <property type="match status" value="1"/>
</dbReference>